<dbReference type="InterPro" id="IPR000073">
    <property type="entry name" value="AB_hydrolase_1"/>
</dbReference>
<dbReference type="SUPFAM" id="SSF53474">
    <property type="entry name" value="alpha/beta-Hydrolases"/>
    <property type="match status" value="1"/>
</dbReference>
<keyword evidence="2" id="KW-0963">Cytoplasm</keyword>
<comment type="similarity">
    <text evidence="2">Belongs to the AB hydrolase superfamily. MetX family.</text>
</comment>
<proteinExistence type="inferred from homology"/>
<evidence type="ECO:0000259" key="4">
    <source>
        <dbReference type="Pfam" id="PF00561"/>
    </source>
</evidence>
<sequence>MESLPLVEKRQFSLKQFQTQGGAVLDVTVGWEAYGELNTDASNVILITHYFSGNSHAAGRYRTSDAEPGYWDAIIGPGKAIDTNRFYVVSVDSLANLQPLSPDVITTGPASINSATGHPYGLDFPVVAIRDFVNVQKALLESLGITALYAVVGPSMGSFQALDWAVAYPDWVPRMASVIGAGQLDAWTVLGLERWSDAVKSDPAWQGGDYYASGQPAEGINLALGYLFLDATAPASINSLYAPPIDELPCTDIRARHQCVTQHLAAMAAKAAFVDANSILYLVRASQNFIAGFSGNLKDNLERVQARCLFMPASHDRLLMPYLARHAHELLQSLGKDSHYQEIDGIWGHLDGIASISSQAETLRRFLEGGIMGK</sequence>
<organism evidence="5 6">
    <name type="scientific">Gallaecimonas pentaromativorans</name>
    <dbReference type="NCBI Taxonomy" id="584787"/>
    <lineage>
        <taxon>Bacteria</taxon>
        <taxon>Pseudomonadati</taxon>
        <taxon>Pseudomonadota</taxon>
        <taxon>Gammaproteobacteria</taxon>
        <taxon>Enterobacterales</taxon>
        <taxon>Gallaecimonadaceae</taxon>
        <taxon>Gallaecimonas</taxon>
    </lineage>
</organism>
<keyword evidence="6" id="KW-1185">Reference proteome</keyword>
<comment type="subunit">
    <text evidence="2">Homodimer.</text>
</comment>
<accession>A0A3N1P0I6</accession>
<dbReference type="PANTHER" id="PTHR32268:SF11">
    <property type="entry name" value="HOMOSERINE O-ACETYLTRANSFERASE"/>
    <property type="match status" value="1"/>
</dbReference>
<dbReference type="Gene3D" id="3.40.50.1820">
    <property type="entry name" value="alpha/beta hydrolase"/>
    <property type="match status" value="1"/>
</dbReference>
<feature type="active site" evidence="2 3">
    <location>
        <position position="316"/>
    </location>
</feature>
<dbReference type="PANTHER" id="PTHR32268">
    <property type="entry name" value="HOMOSERINE O-ACETYLTRANSFERASE"/>
    <property type="match status" value="1"/>
</dbReference>
<dbReference type="GO" id="GO:0009086">
    <property type="term" value="P:methionine biosynthetic process"/>
    <property type="evidence" value="ECO:0007669"/>
    <property type="project" value="TreeGrafter"/>
</dbReference>
<feature type="domain" description="AB hydrolase-1" evidence="4">
    <location>
        <begin position="123"/>
        <end position="330"/>
    </location>
</feature>
<evidence type="ECO:0000256" key="3">
    <source>
        <dbReference type="PIRSR" id="PIRSR000443-1"/>
    </source>
</evidence>
<feature type="active site" description="Nucleophile" evidence="3">
    <location>
        <position position="155"/>
    </location>
</feature>
<dbReference type="EMBL" id="RJUL01000006">
    <property type="protein sequence ID" value="ROQ24772.1"/>
    <property type="molecule type" value="Genomic_DNA"/>
</dbReference>
<protein>
    <recommendedName>
        <fullName evidence="2">Probable acyltransferase</fullName>
        <ecNumber evidence="2">2.3.1.-</ecNumber>
    </recommendedName>
</protein>
<keyword evidence="1 2" id="KW-0808">Transferase</keyword>
<evidence type="ECO:0000256" key="2">
    <source>
        <dbReference type="HAMAP-Rule" id="MF_00296"/>
    </source>
</evidence>
<dbReference type="GO" id="GO:0005737">
    <property type="term" value="C:cytoplasm"/>
    <property type="evidence" value="ECO:0007669"/>
    <property type="project" value="UniProtKB-SubCell"/>
</dbReference>
<keyword evidence="2" id="KW-0028">Amino-acid biosynthesis</keyword>
<evidence type="ECO:0000256" key="1">
    <source>
        <dbReference type="ARBA" id="ARBA00022679"/>
    </source>
</evidence>
<dbReference type="EC" id="2.3.1.-" evidence="2"/>
<dbReference type="AlphaFoldDB" id="A0A3N1P0I6"/>
<dbReference type="Proteomes" id="UP000268033">
    <property type="component" value="Unassembled WGS sequence"/>
</dbReference>
<comment type="caution">
    <text evidence="2">Lacks conserved residue(s) required for the propagation of feature annotation.</text>
</comment>
<name>A0A3N1P0I6_9GAMM</name>
<dbReference type="HAMAP" id="MF_00296">
    <property type="entry name" value="MetX_acyltransf"/>
    <property type="match status" value="1"/>
</dbReference>
<keyword evidence="2" id="KW-0012">Acyltransferase</keyword>
<comment type="subcellular location">
    <subcellularLocation>
        <location evidence="2">Cytoplasm</location>
    </subcellularLocation>
</comment>
<reference evidence="5 6" key="1">
    <citation type="submission" date="2018-11" db="EMBL/GenBank/DDBJ databases">
        <title>Genomic Encyclopedia of Type Strains, Phase IV (KMG-IV): sequencing the most valuable type-strain genomes for metagenomic binning, comparative biology and taxonomic classification.</title>
        <authorList>
            <person name="Goeker M."/>
        </authorList>
    </citation>
    <scope>NUCLEOTIDE SEQUENCE [LARGE SCALE GENOMIC DNA]</scope>
    <source>
        <strain evidence="5 6">DSM 21945</strain>
    </source>
</reference>
<dbReference type="Pfam" id="PF00561">
    <property type="entry name" value="Abhydrolase_1"/>
    <property type="match status" value="1"/>
</dbReference>
<dbReference type="STRING" id="584787.GCA_001247655_01114"/>
<dbReference type="GO" id="GO:0004414">
    <property type="term" value="F:homoserine O-acetyltransferase activity"/>
    <property type="evidence" value="ECO:0007669"/>
    <property type="project" value="TreeGrafter"/>
</dbReference>
<dbReference type="NCBIfam" id="NF005262">
    <property type="entry name" value="PRK06765.1"/>
    <property type="match status" value="1"/>
</dbReference>
<dbReference type="Gene3D" id="1.10.1740.110">
    <property type="match status" value="1"/>
</dbReference>
<dbReference type="PIRSF" id="PIRSF000443">
    <property type="entry name" value="Homoser_Ac_trans"/>
    <property type="match status" value="1"/>
</dbReference>
<gene>
    <name evidence="5" type="ORF">EDC28_10619</name>
</gene>
<feature type="active site" evidence="3">
    <location>
        <position position="349"/>
    </location>
</feature>
<evidence type="ECO:0000313" key="5">
    <source>
        <dbReference type="EMBL" id="ROQ24772.1"/>
    </source>
</evidence>
<dbReference type="InterPro" id="IPR029058">
    <property type="entry name" value="AB_hydrolase_fold"/>
</dbReference>
<dbReference type="InterPro" id="IPR008220">
    <property type="entry name" value="HAT_MetX-like"/>
</dbReference>
<evidence type="ECO:0000313" key="6">
    <source>
        <dbReference type="Proteomes" id="UP000268033"/>
    </source>
</evidence>
<dbReference type="RefSeq" id="WP_123421712.1">
    <property type="nucleotide sequence ID" value="NZ_RJUL01000006.1"/>
</dbReference>
<dbReference type="GO" id="GO:0009092">
    <property type="term" value="P:homoserine metabolic process"/>
    <property type="evidence" value="ECO:0007669"/>
    <property type="project" value="TreeGrafter"/>
</dbReference>
<comment type="caution">
    <text evidence="5">The sequence shown here is derived from an EMBL/GenBank/DDBJ whole genome shotgun (WGS) entry which is preliminary data.</text>
</comment>